<name>A0ABZ2I3J7_9HYPH</name>
<evidence type="ECO:0000256" key="4">
    <source>
        <dbReference type="ARBA" id="ARBA00023239"/>
    </source>
</evidence>
<evidence type="ECO:0000256" key="1">
    <source>
        <dbReference type="ARBA" id="ARBA00005495"/>
    </source>
</evidence>
<dbReference type="InterPro" id="IPR011057">
    <property type="entry name" value="Mss4-like_sf"/>
</dbReference>
<dbReference type="Proteomes" id="UP001369958">
    <property type="component" value="Chromosome"/>
</dbReference>
<keyword evidence="7" id="KW-1185">Reference proteome</keyword>
<dbReference type="Pfam" id="PF04828">
    <property type="entry name" value="GFA"/>
    <property type="match status" value="1"/>
</dbReference>
<evidence type="ECO:0000313" key="7">
    <source>
        <dbReference type="Proteomes" id="UP001369958"/>
    </source>
</evidence>
<dbReference type="PANTHER" id="PTHR33337:SF40">
    <property type="entry name" value="CENP-V_GFA DOMAIN-CONTAINING PROTEIN-RELATED"/>
    <property type="match status" value="1"/>
</dbReference>
<accession>A0ABZ2I3J7</accession>
<dbReference type="EMBL" id="CP146275">
    <property type="protein sequence ID" value="WWT34320.1"/>
    <property type="molecule type" value="Genomic_DNA"/>
</dbReference>
<evidence type="ECO:0000259" key="5">
    <source>
        <dbReference type="PROSITE" id="PS51891"/>
    </source>
</evidence>
<dbReference type="SUPFAM" id="SSF51316">
    <property type="entry name" value="Mss4-like"/>
    <property type="match status" value="1"/>
</dbReference>
<feature type="domain" description="CENP-V/GFA" evidence="5">
    <location>
        <begin position="8"/>
        <end position="125"/>
    </location>
</feature>
<gene>
    <name evidence="6" type="ORF">V6617_07600</name>
</gene>
<dbReference type="PANTHER" id="PTHR33337">
    <property type="entry name" value="GFA DOMAIN-CONTAINING PROTEIN"/>
    <property type="match status" value="1"/>
</dbReference>
<dbReference type="Gene3D" id="3.90.1590.10">
    <property type="entry name" value="glutathione-dependent formaldehyde- activating enzyme (gfa)"/>
    <property type="match status" value="1"/>
</dbReference>
<dbReference type="PROSITE" id="PS51891">
    <property type="entry name" value="CENP_V_GFA"/>
    <property type="match status" value="1"/>
</dbReference>
<dbReference type="InterPro" id="IPR006913">
    <property type="entry name" value="CENP-V/GFA"/>
</dbReference>
<evidence type="ECO:0000313" key="6">
    <source>
        <dbReference type="EMBL" id="WWT34320.1"/>
    </source>
</evidence>
<sequence>MPTLSLDETASCACGAVSLRIEGLVRSMLVCSCLDCRKSTGTGHSAVVLMSTDSVAVSGKTKGHTRQAASGSEITRYFCPQCGTPLFARTARAPLLALVPAGLFDRPDWFSPSQAIFSRTHLDWDTLDETLPHYDTYRDNGGF</sequence>
<keyword evidence="3" id="KW-0862">Zinc</keyword>
<evidence type="ECO:0000256" key="2">
    <source>
        <dbReference type="ARBA" id="ARBA00022723"/>
    </source>
</evidence>
<keyword evidence="4" id="KW-0456">Lyase</keyword>
<protein>
    <submittedName>
        <fullName evidence="6">GFA family protein</fullName>
    </submittedName>
</protein>
<keyword evidence="2" id="KW-0479">Metal-binding</keyword>
<organism evidence="6 7">
    <name type="scientific">Pelagibacterium nitratireducens</name>
    <dbReference type="NCBI Taxonomy" id="1046114"/>
    <lineage>
        <taxon>Bacteria</taxon>
        <taxon>Pseudomonadati</taxon>
        <taxon>Pseudomonadota</taxon>
        <taxon>Alphaproteobacteria</taxon>
        <taxon>Hyphomicrobiales</taxon>
        <taxon>Devosiaceae</taxon>
        <taxon>Pelagibacterium</taxon>
    </lineage>
</organism>
<comment type="similarity">
    <text evidence="1">Belongs to the Gfa family.</text>
</comment>
<dbReference type="RefSeq" id="WP_338610164.1">
    <property type="nucleotide sequence ID" value="NZ_CP146275.1"/>
</dbReference>
<evidence type="ECO:0000256" key="3">
    <source>
        <dbReference type="ARBA" id="ARBA00022833"/>
    </source>
</evidence>
<proteinExistence type="inferred from homology"/>
<reference evidence="6 7" key="1">
    <citation type="submission" date="2024-02" db="EMBL/GenBank/DDBJ databases">
        <title>Complete genome sequence of Pelagibacterium nitratireducens ZH15.</title>
        <authorList>
            <person name="Zhao L.H."/>
        </authorList>
    </citation>
    <scope>NUCLEOTIDE SEQUENCE [LARGE SCALE GENOMIC DNA]</scope>
    <source>
        <strain evidence="6 7">ZH15</strain>
    </source>
</reference>